<dbReference type="SUPFAM" id="SSF54001">
    <property type="entry name" value="Cysteine proteinases"/>
    <property type="match status" value="1"/>
</dbReference>
<comment type="caution">
    <text evidence="7">The sequence shown here is derived from an EMBL/GenBank/DDBJ whole genome shotgun (WGS) entry which is preliminary data.</text>
</comment>
<feature type="chain" id="PRO_5045489753" evidence="5">
    <location>
        <begin position="28"/>
        <end position="850"/>
    </location>
</feature>
<dbReference type="PANTHER" id="PTHR34408:SF1">
    <property type="entry name" value="GLYCOSYL HYDROLASE FAMILY 19 DOMAIN-CONTAINING PROTEIN HI_1415"/>
    <property type="match status" value="1"/>
</dbReference>
<dbReference type="EMBL" id="JASBQV010000015">
    <property type="protein sequence ID" value="MDI3235377.1"/>
    <property type="molecule type" value="Genomic_DNA"/>
</dbReference>
<evidence type="ECO:0000313" key="8">
    <source>
        <dbReference type="Proteomes" id="UP001243286"/>
    </source>
</evidence>
<keyword evidence="3" id="KW-0378">Hydrolase</keyword>
<proteinExistence type="inferred from homology"/>
<keyword evidence="4" id="KW-0788">Thiol protease</keyword>
<organism evidence="7 8">
    <name type="scientific">Exiguobacterium antarcticum</name>
    <dbReference type="NCBI Taxonomy" id="132920"/>
    <lineage>
        <taxon>Bacteria</taxon>
        <taxon>Bacillati</taxon>
        <taxon>Bacillota</taxon>
        <taxon>Bacilli</taxon>
        <taxon>Bacillales</taxon>
        <taxon>Bacillales Family XII. Incertae Sedis</taxon>
        <taxon>Exiguobacterium</taxon>
    </lineage>
</organism>
<dbReference type="Proteomes" id="UP001243286">
    <property type="component" value="Unassembled WGS sequence"/>
</dbReference>
<keyword evidence="8" id="KW-1185">Reference proteome</keyword>
<dbReference type="Pfam" id="PF08239">
    <property type="entry name" value="SH3_3"/>
    <property type="match status" value="1"/>
</dbReference>
<dbReference type="Gene3D" id="2.30.30.40">
    <property type="entry name" value="SH3 Domains"/>
    <property type="match status" value="1"/>
</dbReference>
<dbReference type="Pfam" id="PF00877">
    <property type="entry name" value="NLPC_P60"/>
    <property type="match status" value="1"/>
</dbReference>
<accession>A0ABT6R3M7</accession>
<gene>
    <name evidence="7" type="ORF">QK289_10190</name>
</gene>
<dbReference type="InterPro" id="IPR000064">
    <property type="entry name" value="NLP_P60_dom"/>
</dbReference>
<evidence type="ECO:0000256" key="3">
    <source>
        <dbReference type="ARBA" id="ARBA00022801"/>
    </source>
</evidence>
<name>A0ABT6R3M7_9BACL</name>
<sequence length="850" mass="93582">MPLSKKWFTTLAASVMLFSSFPINTLAEGDVSQTVVGEQTEVTTGKKFTQTDTPVFETTESTEAISTLPVTTEVETFGVEGLFTRILLDEVYRFVKTDQLADTPTYPKIDSQYTNKVTVLYSTADSSTATAQTFAQNRKIDTYGQVGLFTRIKQDTGYLFVLTADLSTTPVYSMTGERFVQQKTSVYPTADASGTALTTLTQNDSIKTFGTSGNFTRIELNGSYAFILTAHLGTKPVVVYEATGKKYSQQLANVYPTAATTGKPLGTLTQNQLVDIYGLSGAYTRVRLNGVYGFVLTAQLGDLEVFAQTARLYVQSPTPIRQAPNTSSPILKENQTNTLLTVYGTSGAYSRILFRGQYAYVLTSALAPLKVYAKTARLYVQTPAAIRSAPNTSSPVLKQHQTNTLLTVYGTSGAYSRILFQGQYAYILTSTLAPTKVYAKTGLRYASKPTAIFKDTTAKTIVRTMKRSEQIDIYGTSGAYTRVKLGGVYGYVKTTDLVTKKPDLYDITGIRYVLDDKVVVHPKASLTGKIGTLKKNTQLSIYGKSGYYTRVKIGTTFGFVDSSRLGLNKPVAPSKVGTVFYVHFDQTPLFSADVAYSRPAGYLSKGTKLIGLKAIDDDFWHVRLPNGTTGYVINPYIGTTKPDMRYTQQAINRQKVYTVKTTTSYFATPASPKSTGLIEQGKRVYPRYRVGNFYVIQSGWSPVYLPVNAVTVTTDKRIIQKNTSRGEKLIQAAAKHLGTPYTWGSQTAANGGFDCSGLIHYATNQAGKYGGRTNVSGYWYGAFFTNRRTTISSGKRSDIVFFENTYTDGPSHIGIMLDNEYFIHAGGSQLQINSIYEPRWREHFLGFKSM</sequence>
<evidence type="ECO:0000256" key="5">
    <source>
        <dbReference type="SAM" id="SignalP"/>
    </source>
</evidence>
<comment type="similarity">
    <text evidence="1">Belongs to the peptidase C40 family.</text>
</comment>
<evidence type="ECO:0000256" key="1">
    <source>
        <dbReference type="ARBA" id="ARBA00007074"/>
    </source>
</evidence>
<evidence type="ECO:0000256" key="2">
    <source>
        <dbReference type="ARBA" id="ARBA00022670"/>
    </source>
</evidence>
<protein>
    <submittedName>
        <fullName evidence="7">SH3 domain-containing C40 family peptidase</fullName>
    </submittedName>
</protein>
<feature type="signal peptide" evidence="5">
    <location>
        <begin position="1"/>
        <end position="27"/>
    </location>
</feature>
<dbReference type="SMART" id="SM00287">
    <property type="entry name" value="SH3b"/>
    <property type="match status" value="5"/>
</dbReference>
<feature type="domain" description="NlpC/P60" evidence="6">
    <location>
        <begin position="723"/>
        <end position="850"/>
    </location>
</feature>
<dbReference type="Gene3D" id="3.90.1720.10">
    <property type="entry name" value="endopeptidase domain like (from Nostoc punctiforme)"/>
    <property type="match status" value="1"/>
</dbReference>
<reference evidence="7 8" key="1">
    <citation type="submission" date="2023-04" db="EMBL/GenBank/DDBJ databases">
        <title>Antarctic isolates genomes.</title>
        <authorList>
            <person name="Dimov S.G."/>
        </authorList>
    </citation>
    <scope>NUCLEOTIDE SEQUENCE [LARGE SCALE GENOMIC DNA]</scope>
    <source>
        <strain evidence="7 8">AL19</strain>
    </source>
</reference>
<dbReference type="InterPro" id="IPR038765">
    <property type="entry name" value="Papain-like_cys_pep_sf"/>
</dbReference>
<dbReference type="RefSeq" id="WP_282356529.1">
    <property type="nucleotide sequence ID" value="NZ_JASBQV010000015.1"/>
</dbReference>
<dbReference type="PANTHER" id="PTHR34408">
    <property type="entry name" value="FAMILY PROTEIN, PUTATIVE-RELATED"/>
    <property type="match status" value="1"/>
</dbReference>
<evidence type="ECO:0000259" key="6">
    <source>
        <dbReference type="PROSITE" id="PS51935"/>
    </source>
</evidence>
<dbReference type="InterPro" id="IPR052354">
    <property type="entry name" value="Cell_Wall_Dynamics_Protein"/>
</dbReference>
<evidence type="ECO:0000313" key="7">
    <source>
        <dbReference type="EMBL" id="MDI3235377.1"/>
    </source>
</evidence>
<keyword evidence="2" id="KW-0645">Protease</keyword>
<dbReference type="InterPro" id="IPR003646">
    <property type="entry name" value="SH3-like_bac-type"/>
</dbReference>
<keyword evidence="5" id="KW-0732">Signal</keyword>
<evidence type="ECO:0000256" key="4">
    <source>
        <dbReference type="ARBA" id="ARBA00022807"/>
    </source>
</evidence>
<dbReference type="PROSITE" id="PS51935">
    <property type="entry name" value="NLPC_P60"/>
    <property type="match status" value="1"/>
</dbReference>